<dbReference type="Proteomes" id="UP000327013">
    <property type="component" value="Chromosome 1"/>
</dbReference>
<proteinExistence type="predicted"/>
<dbReference type="PANTHER" id="PTHR31672:SF13">
    <property type="entry name" value="F-BOX PROTEIN CPR30-LIKE"/>
    <property type="match status" value="1"/>
</dbReference>
<dbReference type="InterPro" id="IPR006527">
    <property type="entry name" value="F-box-assoc_dom_typ1"/>
</dbReference>
<dbReference type="PANTHER" id="PTHR31672">
    <property type="entry name" value="BNACNNG10540D PROTEIN"/>
    <property type="match status" value="1"/>
</dbReference>
<sequence>MAKELPEDLVTEILLWLPVASLLRCKCVCKSWYALITHQKFITKHILHNKKNSNTLLLVKTRDEITENDVVSTLSYETLQVLHSQPLPLPPPFLVLGSCNGLVCLHDNYALRVVLWNPATKETKVVPKSNLPHFVPAGHKLVIDGIGFGFDAKTNDYKIITLLSLYDPPSRGKMAQSEVYSLSADSWRKVDTPPFSISPFCSSVRGLNTYTNGIASLMPYGYGDNWGNLLSFDMSNEVFLKTPLPDDVLLDELSDLVLNEFSDWAKIFVLNESIALVVLVWDKGMTEICYDIWLLLEVGVKDSWTKLFSIGPFTDFKPRLLGFWKNDAVLFEDLDGQMVLYDPSTKEMTNLPIHGGTYSLQLVTYMETLVSVNGRK</sequence>
<dbReference type="InterPro" id="IPR001810">
    <property type="entry name" value="F-box_dom"/>
</dbReference>
<gene>
    <name evidence="2" type="ORF">FH972_000428</name>
</gene>
<evidence type="ECO:0000313" key="3">
    <source>
        <dbReference type="Proteomes" id="UP000327013"/>
    </source>
</evidence>
<dbReference type="NCBIfam" id="TIGR01640">
    <property type="entry name" value="F_box_assoc_1"/>
    <property type="match status" value="1"/>
</dbReference>
<evidence type="ECO:0000313" key="2">
    <source>
        <dbReference type="EMBL" id="KAE7995654.1"/>
    </source>
</evidence>
<protein>
    <recommendedName>
        <fullName evidence="1">F-box domain-containing protein</fullName>
    </recommendedName>
</protein>
<accession>A0A5N6QB57</accession>
<reference evidence="2 3" key="1">
    <citation type="submission" date="2019-06" db="EMBL/GenBank/DDBJ databases">
        <title>A chromosomal-level reference genome of Carpinus fangiana (Coryloideae, Betulaceae).</title>
        <authorList>
            <person name="Yang X."/>
            <person name="Wang Z."/>
            <person name="Zhang L."/>
            <person name="Hao G."/>
            <person name="Liu J."/>
            <person name="Yang Y."/>
        </authorList>
    </citation>
    <scope>NUCLEOTIDE SEQUENCE [LARGE SCALE GENOMIC DNA]</scope>
    <source>
        <strain evidence="2">Cfa_2016G</strain>
        <tissue evidence="2">Leaf</tissue>
    </source>
</reference>
<dbReference type="Pfam" id="PF07734">
    <property type="entry name" value="FBA_1"/>
    <property type="match status" value="1"/>
</dbReference>
<dbReference type="PROSITE" id="PS50181">
    <property type="entry name" value="FBOX"/>
    <property type="match status" value="1"/>
</dbReference>
<dbReference type="InterPro" id="IPR017451">
    <property type="entry name" value="F-box-assoc_interact_dom"/>
</dbReference>
<organism evidence="2 3">
    <name type="scientific">Carpinus fangiana</name>
    <dbReference type="NCBI Taxonomy" id="176857"/>
    <lineage>
        <taxon>Eukaryota</taxon>
        <taxon>Viridiplantae</taxon>
        <taxon>Streptophyta</taxon>
        <taxon>Embryophyta</taxon>
        <taxon>Tracheophyta</taxon>
        <taxon>Spermatophyta</taxon>
        <taxon>Magnoliopsida</taxon>
        <taxon>eudicotyledons</taxon>
        <taxon>Gunneridae</taxon>
        <taxon>Pentapetalae</taxon>
        <taxon>rosids</taxon>
        <taxon>fabids</taxon>
        <taxon>Fagales</taxon>
        <taxon>Betulaceae</taxon>
        <taxon>Carpinus</taxon>
    </lineage>
</organism>
<dbReference type="Pfam" id="PF00646">
    <property type="entry name" value="F-box"/>
    <property type="match status" value="1"/>
</dbReference>
<name>A0A5N6QB57_9ROSI</name>
<evidence type="ECO:0000259" key="1">
    <source>
        <dbReference type="PROSITE" id="PS50181"/>
    </source>
</evidence>
<dbReference type="InterPro" id="IPR050796">
    <property type="entry name" value="SCF_F-box_component"/>
</dbReference>
<dbReference type="Gene3D" id="1.20.1280.50">
    <property type="match status" value="1"/>
</dbReference>
<feature type="domain" description="F-box" evidence="1">
    <location>
        <begin position="1"/>
        <end position="45"/>
    </location>
</feature>
<keyword evidence="3" id="KW-1185">Reference proteome</keyword>
<dbReference type="SMART" id="SM00256">
    <property type="entry name" value="FBOX"/>
    <property type="match status" value="1"/>
</dbReference>
<dbReference type="SUPFAM" id="SSF81383">
    <property type="entry name" value="F-box domain"/>
    <property type="match status" value="1"/>
</dbReference>
<dbReference type="EMBL" id="CM017321">
    <property type="protein sequence ID" value="KAE7995654.1"/>
    <property type="molecule type" value="Genomic_DNA"/>
</dbReference>
<dbReference type="AlphaFoldDB" id="A0A5N6QB57"/>
<dbReference type="OrthoDB" id="1867629at2759"/>
<dbReference type="InterPro" id="IPR036047">
    <property type="entry name" value="F-box-like_dom_sf"/>
</dbReference>
<dbReference type="CDD" id="cd22157">
    <property type="entry name" value="F-box_AtFBW1-like"/>
    <property type="match status" value="1"/>
</dbReference>